<dbReference type="PIRSF" id="PIRSF000538">
    <property type="entry name" value="GlpK"/>
    <property type="match status" value="1"/>
</dbReference>
<reference evidence="13 14" key="1">
    <citation type="submission" date="2019-10" db="EMBL/GenBank/DDBJ databases">
        <title>Genomic analysis of Raineyella sp. CBA3103.</title>
        <authorList>
            <person name="Roh S.W."/>
        </authorList>
    </citation>
    <scope>NUCLEOTIDE SEQUENCE [LARGE SCALE GENOMIC DNA]</scope>
    <source>
        <strain evidence="13 14">CBA3103</strain>
    </source>
</reference>
<dbReference type="PROSITE" id="PS00445">
    <property type="entry name" value="FGGY_KINASES_2"/>
    <property type="match status" value="1"/>
</dbReference>
<evidence type="ECO:0000256" key="9">
    <source>
        <dbReference type="RuleBase" id="RU003733"/>
    </source>
</evidence>
<feature type="site" description="Important for activity" evidence="8">
    <location>
        <position position="10"/>
    </location>
</feature>
<keyword evidence="7 8" id="KW-0119">Carbohydrate metabolism</keyword>
<dbReference type="EC" id="2.7.1.17" evidence="8 10"/>
<dbReference type="InterPro" id="IPR018484">
    <property type="entry name" value="FGGY_N"/>
</dbReference>
<dbReference type="Gene3D" id="3.30.420.40">
    <property type="match status" value="2"/>
</dbReference>
<dbReference type="InterPro" id="IPR018485">
    <property type="entry name" value="FGGY_C"/>
</dbReference>
<comment type="catalytic activity">
    <reaction evidence="8 10">
        <text>D-xylulose + ATP = D-xylulose 5-phosphate + ADP + H(+)</text>
        <dbReference type="Rhea" id="RHEA:10964"/>
        <dbReference type="ChEBI" id="CHEBI:15378"/>
        <dbReference type="ChEBI" id="CHEBI:17140"/>
        <dbReference type="ChEBI" id="CHEBI:30616"/>
        <dbReference type="ChEBI" id="CHEBI:57737"/>
        <dbReference type="ChEBI" id="CHEBI:456216"/>
        <dbReference type="EC" id="2.7.1.17"/>
    </reaction>
</comment>
<keyword evidence="3 8" id="KW-0808">Transferase</keyword>
<keyword evidence="2 8" id="KW-0859">Xylose metabolism</keyword>
<accession>A0A5Q2FAW6</accession>
<evidence type="ECO:0000313" key="14">
    <source>
        <dbReference type="Proteomes" id="UP000386847"/>
    </source>
</evidence>
<dbReference type="PROSITE" id="PS00933">
    <property type="entry name" value="FGGY_KINASES_1"/>
    <property type="match status" value="1"/>
</dbReference>
<evidence type="ECO:0000256" key="10">
    <source>
        <dbReference type="RuleBase" id="RU364073"/>
    </source>
</evidence>
<dbReference type="InterPro" id="IPR018483">
    <property type="entry name" value="Carb_kinase_FGGY_CS"/>
</dbReference>
<comment type="similarity">
    <text evidence="1 8 9">Belongs to the FGGY kinase family.</text>
</comment>
<dbReference type="PANTHER" id="PTHR43095">
    <property type="entry name" value="SUGAR KINASE"/>
    <property type="match status" value="1"/>
</dbReference>
<sequence>MTGRYVLGVDSSTQSCKSVLIEAETGRIEALQRAAHPRGTQVDPQAWRTALSASADGLLERAAAVGVGGQQHGMVALDAEGCVVRPAMLWNDTSSADAATRLVAELGGPQACADAVGSVMVASLTASKLRWLRDEEPENAARVASVMLPHDYLTWHLGGRAEMTTDHGDASGTGYYSTAERRFLPEIAELALGHRTDLPRIAAPNEVVGHTRHGAAISAGTGDNMAAALGMGLQPGDICLSIGTSGVASGVSERPVHDGSGLVTGFADATGRYLPLACTLNGARVLELGATMLGVDLDEFSRLALAGTPGAHGLVLLPYLDGERTPNRPHATGVFRGLTTATSREDIARAAVEGLLCSMWDAVLALRNATGMTAGRIFMIGGGSRSEAVRRIAPQVFGQEVALLADGEYVALGAARQALWALTGDDTPPDWPAPDATVHQGDATPAVHEQYAALRDDTEGWD</sequence>
<dbReference type="InterPro" id="IPR006000">
    <property type="entry name" value="Xylulokinase"/>
</dbReference>
<dbReference type="Pfam" id="PF00370">
    <property type="entry name" value="FGGY_N"/>
    <property type="match status" value="1"/>
</dbReference>
<dbReference type="EMBL" id="CP045725">
    <property type="protein sequence ID" value="QGF23848.1"/>
    <property type="molecule type" value="Genomic_DNA"/>
</dbReference>
<evidence type="ECO:0000256" key="3">
    <source>
        <dbReference type="ARBA" id="ARBA00022679"/>
    </source>
</evidence>
<protein>
    <recommendedName>
        <fullName evidence="8 10">Xylulose kinase</fullName>
        <shortName evidence="8 10">Xylulokinase</shortName>
        <ecNumber evidence="8 10">2.7.1.17</ecNumber>
    </recommendedName>
</protein>
<dbReference type="Proteomes" id="UP000386847">
    <property type="component" value="Chromosome"/>
</dbReference>
<dbReference type="GO" id="GO:0004856">
    <property type="term" value="F:D-xylulokinase activity"/>
    <property type="evidence" value="ECO:0007669"/>
    <property type="project" value="UniProtKB-UniRule"/>
</dbReference>
<name>A0A5Q2FAW6_9ACTN</name>
<dbReference type="AlphaFoldDB" id="A0A5Q2FAW6"/>
<dbReference type="PANTHER" id="PTHR43095:SF5">
    <property type="entry name" value="XYLULOSE KINASE"/>
    <property type="match status" value="1"/>
</dbReference>
<evidence type="ECO:0000259" key="11">
    <source>
        <dbReference type="Pfam" id="PF00370"/>
    </source>
</evidence>
<dbReference type="CDD" id="cd07809">
    <property type="entry name" value="ASKHA_NBD_FGGY_BaXK-like"/>
    <property type="match status" value="1"/>
</dbReference>
<dbReference type="KEGG" id="rain:Rai3103_09360"/>
<keyword evidence="5 8" id="KW-0418">Kinase</keyword>
<dbReference type="InterPro" id="IPR043129">
    <property type="entry name" value="ATPase_NBD"/>
</dbReference>
<proteinExistence type="inferred from homology"/>
<comment type="function">
    <text evidence="8">Catalyzes the phosphorylation of D-xylulose to D-xylulose 5-phosphate.</text>
</comment>
<evidence type="ECO:0000256" key="7">
    <source>
        <dbReference type="ARBA" id="ARBA00023277"/>
    </source>
</evidence>
<dbReference type="HAMAP" id="MF_02220">
    <property type="entry name" value="XylB"/>
    <property type="match status" value="1"/>
</dbReference>
<evidence type="ECO:0000256" key="1">
    <source>
        <dbReference type="ARBA" id="ARBA00009156"/>
    </source>
</evidence>
<dbReference type="InterPro" id="IPR000577">
    <property type="entry name" value="Carb_kinase_FGGY"/>
</dbReference>
<evidence type="ECO:0000259" key="12">
    <source>
        <dbReference type="Pfam" id="PF02782"/>
    </source>
</evidence>
<feature type="domain" description="Carbohydrate kinase FGGY N-terminal" evidence="11">
    <location>
        <begin position="5"/>
        <end position="225"/>
    </location>
</feature>
<evidence type="ECO:0000256" key="4">
    <source>
        <dbReference type="ARBA" id="ARBA00022741"/>
    </source>
</evidence>
<keyword evidence="4 8" id="KW-0547">Nucleotide-binding</keyword>
<evidence type="ECO:0000256" key="6">
    <source>
        <dbReference type="ARBA" id="ARBA00022840"/>
    </source>
</evidence>
<dbReference type="NCBIfam" id="TIGR01312">
    <property type="entry name" value="XylB"/>
    <property type="match status" value="1"/>
</dbReference>
<dbReference type="GO" id="GO:0005524">
    <property type="term" value="F:ATP binding"/>
    <property type="evidence" value="ECO:0007669"/>
    <property type="project" value="UniProtKB-UniRule"/>
</dbReference>
<dbReference type="RefSeq" id="WP_153572378.1">
    <property type="nucleotide sequence ID" value="NZ_CP045725.1"/>
</dbReference>
<dbReference type="InterPro" id="IPR050406">
    <property type="entry name" value="FGGY_Carb_Kinase"/>
</dbReference>
<keyword evidence="6 8" id="KW-0067">ATP-binding</keyword>
<feature type="binding site" evidence="8">
    <location>
        <begin position="71"/>
        <end position="72"/>
    </location>
    <ligand>
        <name>substrate</name>
    </ligand>
</feature>
<evidence type="ECO:0000313" key="13">
    <source>
        <dbReference type="EMBL" id="QGF23848.1"/>
    </source>
</evidence>
<keyword evidence="14" id="KW-1185">Reference proteome</keyword>
<organism evidence="13 14">
    <name type="scientific">Raineyella fluvialis</name>
    <dbReference type="NCBI Taxonomy" id="2662261"/>
    <lineage>
        <taxon>Bacteria</taxon>
        <taxon>Bacillati</taxon>
        <taxon>Actinomycetota</taxon>
        <taxon>Actinomycetes</taxon>
        <taxon>Propionibacteriales</taxon>
        <taxon>Propionibacteriaceae</taxon>
        <taxon>Raineyella</taxon>
    </lineage>
</organism>
<gene>
    <name evidence="8 10 13" type="primary">xylB</name>
    <name evidence="13" type="ORF">Rai3103_09360</name>
</gene>
<dbReference type="GO" id="GO:0042732">
    <property type="term" value="P:D-xylose metabolic process"/>
    <property type="evidence" value="ECO:0007669"/>
    <property type="project" value="UniProtKB-KW"/>
</dbReference>
<evidence type="ECO:0000256" key="2">
    <source>
        <dbReference type="ARBA" id="ARBA00022629"/>
    </source>
</evidence>
<evidence type="ECO:0000256" key="8">
    <source>
        <dbReference type="HAMAP-Rule" id="MF_02220"/>
    </source>
</evidence>
<dbReference type="Pfam" id="PF02782">
    <property type="entry name" value="FGGY_C"/>
    <property type="match status" value="1"/>
</dbReference>
<dbReference type="SUPFAM" id="SSF53067">
    <property type="entry name" value="Actin-like ATPase domain"/>
    <property type="match status" value="2"/>
</dbReference>
<dbReference type="GO" id="GO:0005998">
    <property type="term" value="P:xylulose catabolic process"/>
    <property type="evidence" value="ECO:0007669"/>
    <property type="project" value="UniProtKB-UniRule"/>
</dbReference>
<feature type="domain" description="Carbohydrate kinase FGGY C-terminal" evidence="12">
    <location>
        <begin position="240"/>
        <end position="421"/>
    </location>
</feature>
<feature type="active site" description="Proton acceptor" evidence="8">
    <location>
        <position position="223"/>
    </location>
</feature>
<evidence type="ECO:0000256" key="5">
    <source>
        <dbReference type="ARBA" id="ARBA00022777"/>
    </source>
</evidence>